<comment type="similarity">
    <text evidence="2 7">Belongs to the precorrin methyltransferase family.</text>
</comment>
<dbReference type="GO" id="GO:0032259">
    <property type="term" value="P:methylation"/>
    <property type="evidence" value="ECO:0007669"/>
    <property type="project" value="UniProtKB-KW"/>
</dbReference>
<evidence type="ECO:0000256" key="1">
    <source>
        <dbReference type="ARBA" id="ARBA00004953"/>
    </source>
</evidence>
<evidence type="ECO:0000256" key="7">
    <source>
        <dbReference type="PIRNR" id="PIRNR036427"/>
    </source>
</evidence>
<dbReference type="Proteomes" id="UP000434223">
    <property type="component" value="Unassembled WGS sequence"/>
</dbReference>
<keyword evidence="3" id="KW-0169">Cobalamin biosynthesis</keyword>
<sequence length="225" mass="24731">MSGILYGIGVGPGDPELMTIKAVRRIRECTVIAIPHRSKELCTAYQIACQAVPEMEQKECLYLPMPMTKDKKVLDESHDLAAGAVMERLDRGEDVGFITLGDVSIYSTCSYLLERLWNRGYATRLECGIPSFSAAAARLGIPLVSGAEELHVIPATYQVKDALKLPGVKVLMKTGKQMKTVKEEIRKCGASAVMVENCGMADERVFASLEEIPDEPGYYSLLIVR</sequence>
<keyword evidence="5 8" id="KW-0808">Transferase</keyword>
<evidence type="ECO:0000313" key="9">
    <source>
        <dbReference type="Proteomes" id="UP000434223"/>
    </source>
</evidence>
<dbReference type="GeneID" id="93149232"/>
<keyword evidence="6" id="KW-0949">S-adenosyl-L-methionine</keyword>
<dbReference type="EC" id="2.1.1.130" evidence="8"/>
<comment type="pathway">
    <text evidence="1">Cofactor biosynthesis; adenosylcobalamin biosynthesis.</text>
</comment>
<dbReference type="EMBL" id="WNME01000008">
    <property type="protein sequence ID" value="MUB64097.1"/>
    <property type="molecule type" value="Genomic_DNA"/>
</dbReference>
<dbReference type="InterPro" id="IPR006364">
    <property type="entry name" value="CobI/CbiL/CobIJ_dom"/>
</dbReference>
<evidence type="ECO:0000256" key="3">
    <source>
        <dbReference type="ARBA" id="ARBA00022573"/>
    </source>
</evidence>
<dbReference type="InterPro" id="IPR014777">
    <property type="entry name" value="4pyrrole_Mease_sub1"/>
</dbReference>
<dbReference type="RefSeq" id="WP_006776912.1">
    <property type="nucleotide sequence ID" value="NZ_CAJKZF010000008.1"/>
</dbReference>
<dbReference type="AlphaFoldDB" id="A0A174RJQ4"/>
<comment type="caution">
    <text evidence="8">The sequence shown here is derived from an EMBL/GenBank/DDBJ whole genome shotgun (WGS) entry which is preliminary data.</text>
</comment>
<gene>
    <name evidence="8" type="primary">cobI</name>
    <name evidence="8" type="ORF">GNE07_13630</name>
</gene>
<name>A0A174RJQ4_9FIRM</name>
<reference evidence="8 9" key="1">
    <citation type="submission" date="2019-09" db="EMBL/GenBank/DDBJ databases">
        <title>Draft genome sequencing of Hungatella hathewayi 123Y-2.</title>
        <authorList>
            <person name="Lv Q."/>
            <person name="Li S."/>
        </authorList>
    </citation>
    <scope>NUCLEOTIDE SEQUENCE [LARGE SCALE GENOMIC DNA]</scope>
    <source>
        <strain evidence="8 9">123Y-2</strain>
    </source>
</reference>
<evidence type="ECO:0000256" key="2">
    <source>
        <dbReference type="ARBA" id="ARBA00005879"/>
    </source>
</evidence>
<dbReference type="NCBIfam" id="TIGR01467">
    <property type="entry name" value="cobI_cbiL"/>
    <property type="match status" value="1"/>
</dbReference>
<dbReference type="PANTHER" id="PTHR43467:SF2">
    <property type="entry name" value="COBALT-PRECORRIN-2 C(20)-METHYLTRANSFERASE"/>
    <property type="match status" value="1"/>
</dbReference>
<dbReference type="GO" id="GO:0030788">
    <property type="term" value="F:precorrin-2 C20-methyltransferase activity"/>
    <property type="evidence" value="ECO:0007669"/>
    <property type="project" value="UniProtKB-EC"/>
</dbReference>
<dbReference type="CDD" id="cd11645">
    <property type="entry name" value="Precorrin_2_C20_MT"/>
    <property type="match status" value="1"/>
</dbReference>
<evidence type="ECO:0000256" key="6">
    <source>
        <dbReference type="ARBA" id="ARBA00022691"/>
    </source>
</evidence>
<evidence type="ECO:0000256" key="5">
    <source>
        <dbReference type="ARBA" id="ARBA00022679"/>
    </source>
</evidence>
<dbReference type="InterPro" id="IPR035996">
    <property type="entry name" value="4pyrrol_Methylase_sf"/>
</dbReference>
<dbReference type="PIRSF" id="PIRSF036427">
    <property type="entry name" value="Precrrn-2_mtase"/>
    <property type="match status" value="1"/>
</dbReference>
<accession>A0A174RJQ4</accession>
<dbReference type="Gene3D" id="3.30.950.10">
    <property type="entry name" value="Methyltransferase, Cobalt-precorrin-4 Transmethylase, Domain 2"/>
    <property type="match status" value="1"/>
</dbReference>
<dbReference type="InterPro" id="IPR012382">
    <property type="entry name" value="CobI/CbiL"/>
</dbReference>
<protein>
    <submittedName>
        <fullName evidence="8">Precorrin-2 C(20)-methyltransferase</fullName>
        <ecNumber evidence="8">2.1.1.130</ecNumber>
    </submittedName>
</protein>
<evidence type="ECO:0000256" key="4">
    <source>
        <dbReference type="ARBA" id="ARBA00022603"/>
    </source>
</evidence>
<organism evidence="8 9">
    <name type="scientific">Hungatella hathewayi</name>
    <dbReference type="NCBI Taxonomy" id="154046"/>
    <lineage>
        <taxon>Bacteria</taxon>
        <taxon>Bacillati</taxon>
        <taxon>Bacillota</taxon>
        <taxon>Clostridia</taxon>
        <taxon>Lachnospirales</taxon>
        <taxon>Lachnospiraceae</taxon>
        <taxon>Hungatella</taxon>
    </lineage>
</organism>
<keyword evidence="4 8" id="KW-0489">Methyltransferase</keyword>
<dbReference type="PANTHER" id="PTHR43467">
    <property type="entry name" value="COBALT-PRECORRIN-2 C(20)-METHYLTRANSFERASE"/>
    <property type="match status" value="1"/>
</dbReference>
<evidence type="ECO:0000313" key="8">
    <source>
        <dbReference type="EMBL" id="MUB64097.1"/>
    </source>
</evidence>
<proteinExistence type="inferred from homology"/>
<dbReference type="SUPFAM" id="SSF53790">
    <property type="entry name" value="Tetrapyrrole methylase"/>
    <property type="match status" value="1"/>
</dbReference>
<dbReference type="GO" id="GO:0009236">
    <property type="term" value="P:cobalamin biosynthetic process"/>
    <property type="evidence" value="ECO:0007669"/>
    <property type="project" value="UniProtKB-UniRule"/>
</dbReference>
<dbReference type="Gene3D" id="3.40.1010.10">
    <property type="entry name" value="Cobalt-precorrin-4 Transmethylase, Domain 1"/>
    <property type="match status" value="1"/>
</dbReference>
<dbReference type="InterPro" id="IPR014776">
    <property type="entry name" value="4pyrrole_Mease_sub2"/>
</dbReference>
<dbReference type="OrthoDB" id="9804789at2"/>
<dbReference type="Pfam" id="PF00590">
    <property type="entry name" value="TP_methylase"/>
    <property type="match status" value="1"/>
</dbReference>
<dbReference type="InterPro" id="IPR000878">
    <property type="entry name" value="4pyrrol_Mease"/>
</dbReference>